<feature type="domain" description="Glycosyltransferase 2-like" evidence="3">
    <location>
        <begin position="6"/>
        <end position="135"/>
    </location>
</feature>
<keyword evidence="2" id="KW-0808">Transferase</keyword>
<evidence type="ECO:0000259" key="3">
    <source>
        <dbReference type="Pfam" id="PF00535"/>
    </source>
</evidence>
<dbReference type="Pfam" id="PF00535">
    <property type="entry name" value="Glycos_transf_2"/>
    <property type="match status" value="1"/>
</dbReference>
<dbReference type="PANTHER" id="PTHR22916:SF51">
    <property type="entry name" value="GLYCOSYLTRANSFERASE EPSH-RELATED"/>
    <property type="match status" value="1"/>
</dbReference>
<dbReference type="EMBL" id="BLYI01000062">
    <property type="protein sequence ID" value="GFO86211.1"/>
    <property type="molecule type" value="Genomic_DNA"/>
</dbReference>
<gene>
    <name evidence="4" type="ORF">ANBU17_25580</name>
</gene>
<dbReference type="PANTHER" id="PTHR22916">
    <property type="entry name" value="GLYCOSYLTRANSFERASE"/>
    <property type="match status" value="1"/>
</dbReference>
<evidence type="ECO:0000256" key="1">
    <source>
        <dbReference type="ARBA" id="ARBA00022676"/>
    </source>
</evidence>
<keyword evidence="1" id="KW-0328">Glycosyltransferase</keyword>
<dbReference type="CDD" id="cd00761">
    <property type="entry name" value="Glyco_tranf_GTA_type"/>
    <property type="match status" value="1"/>
</dbReference>
<dbReference type="AlphaFoldDB" id="A0A916VDZ3"/>
<dbReference type="Gene3D" id="3.90.550.10">
    <property type="entry name" value="Spore Coat Polysaccharide Biosynthesis Protein SpsA, Chain A"/>
    <property type="match status" value="1"/>
</dbReference>
<dbReference type="GO" id="GO:0016757">
    <property type="term" value="F:glycosyltransferase activity"/>
    <property type="evidence" value="ECO:0007669"/>
    <property type="project" value="UniProtKB-KW"/>
</dbReference>
<protein>
    <recommendedName>
        <fullName evidence="3">Glycosyltransferase 2-like domain-containing protein</fullName>
    </recommendedName>
</protein>
<dbReference type="SUPFAM" id="SSF53448">
    <property type="entry name" value="Nucleotide-diphospho-sugar transferases"/>
    <property type="match status" value="1"/>
</dbReference>
<name>A0A916VDZ3_9FIRM</name>
<reference evidence="4" key="1">
    <citation type="submission" date="2020-06" db="EMBL/GenBank/DDBJ databases">
        <title>Characterization of fructooligosaccharide metabolism and fructooligosaccharide-degrading enzymes in human commensal butyrate producers.</title>
        <authorList>
            <person name="Tanno H."/>
            <person name="Fujii T."/>
            <person name="Hirano K."/>
            <person name="Maeno S."/>
            <person name="Tonozuka T."/>
            <person name="Sakamoto M."/>
            <person name="Ohkuma M."/>
            <person name="Tochio T."/>
            <person name="Endo A."/>
        </authorList>
    </citation>
    <scope>NUCLEOTIDE SEQUENCE</scope>
    <source>
        <strain evidence="4">JCM 17466</strain>
    </source>
</reference>
<sequence>MKVEVSIVIPAYNIASYVGKCLESVLAQTLKDIEVIVVDDGSTDETVEVIKLYKNKDKRIKLIQKENGGVTSARLAGIRVATGEYIGFVDGDDQIEADMYERLLANAIKYHADISHCGYQMVFPKRVDYYYNTGRLIQQNNITGLKDLISGEFVEPGLWNKVFHKKLFYELLKKDLMDLKIKYNEDLLMNYFLFKESNNAIYEDWCPYHYMIRGNSATGAALSVQKLMDPIKVLMYIESESVCEKELQDIVLKRLAYQLVNISSMNMKHKKEFLIIQQEVREMLKNRMPQILRNAVCSKKDKLAALWVSIWPWSYGFIHRIYAHITGIDKKYLVE</sequence>
<evidence type="ECO:0000256" key="2">
    <source>
        <dbReference type="ARBA" id="ARBA00022679"/>
    </source>
</evidence>
<accession>A0A916VDZ3</accession>
<dbReference type="InterPro" id="IPR001173">
    <property type="entry name" value="Glyco_trans_2-like"/>
</dbReference>
<organism evidence="4 5">
    <name type="scientific">Anaerostipes butyraticus</name>
    <dbReference type="NCBI Taxonomy" id="645466"/>
    <lineage>
        <taxon>Bacteria</taxon>
        <taxon>Bacillati</taxon>
        <taxon>Bacillota</taxon>
        <taxon>Clostridia</taxon>
        <taxon>Lachnospirales</taxon>
        <taxon>Lachnospiraceae</taxon>
        <taxon>Anaerostipes</taxon>
    </lineage>
</organism>
<dbReference type="RefSeq" id="WP_201311877.1">
    <property type="nucleotide sequence ID" value="NZ_BLYI01000062.1"/>
</dbReference>
<keyword evidence="5" id="KW-1185">Reference proteome</keyword>
<proteinExistence type="predicted"/>
<dbReference type="InterPro" id="IPR029044">
    <property type="entry name" value="Nucleotide-diphossugar_trans"/>
</dbReference>
<dbReference type="Proteomes" id="UP000613208">
    <property type="component" value="Unassembled WGS sequence"/>
</dbReference>
<comment type="caution">
    <text evidence="4">The sequence shown here is derived from an EMBL/GenBank/DDBJ whole genome shotgun (WGS) entry which is preliminary data.</text>
</comment>
<evidence type="ECO:0000313" key="5">
    <source>
        <dbReference type="Proteomes" id="UP000613208"/>
    </source>
</evidence>
<evidence type="ECO:0000313" key="4">
    <source>
        <dbReference type="EMBL" id="GFO86211.1"/>
    </source>
</evidence>